<keyword evidence="9" id="KW-1185">Reference proteome</keyword>
<dbReference type="InterPro" id="IPR050604">
    <property type="entry name" value="PDZ-LIM_domain"/>
</dbReference>
<reference evidence="8" key="1">
    <citation type="submission" date="2025-05" db="UniProtKB">
        <authorList>
            <consortium name="Ensembl"/>
        </authorList>
    </citation>
    <scope>IDENTIFICATION</scope>
</reference>
<dbReference type="AlphaFoldDB" id="A0A3B3QLA3"/>
<evidence type="ECO:0000256" key="1">
    <source>
        <dbReference type="ARBA" id="ARBA00004245"/>
    </source>
</evidence>
<dbReference type="SUPFAM" id="SSF50156">
    <property type="entry name" value="PDZ domain-like"/>
    <property type="match status" value="1"/>
</dbReference>
<feature type="compositionally biased region" description="Polar residues" evidence="6">
    <location>
        <begin position="96"/>
        <end position="106"/>
    </location>
</feature>
<evidence type="ECO:0000313" key="9">
    <source>
        <dbReference type="Proteomes" id="UP000261540"/>
    </source>
</evidence>
<keyword evidence="5" id="KW-0206">Cytoskeleton</keyword>
<proteinExistence type="predicted"/>
<dbReference type="CDD" id="cd06753">
    <property type="entry name" value="PDZ_PDLIM-like"/>
    <property type="match status" value="1"/>
</dbReference>
<evidence type="ECO:0000256" key="6">
    <source>
        <dbReference type="SAM" id="MobiDB-lite"/>
    </source>
</evidence>
<organism evidence="8 9">
    <name type="scientific">Paramormyrops kingsleyae</name>
    <dbReference type="NCBI Taxonomy" id="1676925"/>
    <lineage>
        <taxon>Eukaryota</taxon>
        <taxon>Metazoa</taxon>
        <taxon>Chordata</taxon>
        <taxon>Craniata</taxon>
        <taxon>Vertebrata</taxon>
        <taxon>Euteleostomi</taxon>
        <taxon>Actinopterygii</taxon>
        <taxon>Neopterygii</taxon>
        <taxon>Teleostei</taxon>
        <taxon>Osteoglossocephala</taxon>
        <taxon>Osteoglossomorpha</taxon>
        <taxon>Osteoglossiformes</taxon>
        <taxon>Mormyridae</taxon>
        <taxon>Paramormyrops</taxon>
    </lineage>
</organism>
<dbReference type="Pfam" id="PF00595">
    <property type="entry name" value="PDZ"/>
    <property type="match status" value="1"/>
</dbReference>
<dbReference type="InterPro" id="IPR036034">
    <property type="entry name" value="PDZ_sf"/>
</dbReference>
<protein>
    <submittedName>
        <fullName evidence="8">PDZ and LIM domain 7</fullName>
    </submittedName>
</protein>
<dbReference type="Proteomes" id="UP000261540">
    <property type="component" value="Unplaced"/>
</dbReference>
<feature type="domain" description="PDZ" evidence="7">
    <location>
        <begin position="9"/>
        <end position="85"/>
    </location>
</feature>
<name>A0A3B3QLA3_9TELE</name>
<evidence type="ECO:0000313" key="8">
    <source>
        <dbReference type="Ensembl" id="ENSPKIP00000006624.1"/>
    </source>
</evidence>
<evidence type="ECO:0000256" key="2">
    <source>
        <dbReference type="ARBA" id="ARBA00022490"/>
    </source>
</evidence>
<keyword evidence="3" id="KW-0677">Repeat</keyword>
<comment type="subcellular location">
    <subcellularLocation>
        <location evidence="1">Cytoplasm</location>
        <location evidence="1">Cytoskeleton</location>
    </subcellularLocation>
</comment>
<evidence type="ECO:0000256" key="3">
    <source>
        <dbReference type="ARBA" id="ARBA00022737"/>
    </source>
</evidence>
<dbReference type="GO" id="GO:0030018">
    <property type="term" value="C:Z disc"/>
    <property type="evidence" value="ECO:0007669"/>
    <property type="project" value="TreeGrafter"/>
</dbReference>
<dbReference type="GO" id="GO:0005912">
    <property type="term" value="C:adherens junction"/>
    <property type="evidence" value="ECO:0007669"/>
    <property type="project" value="TreeGrafter"/>
</dbReference>
<dbReference type="Gene3D" id="2.30.42.10">
    <property type="match status" value="1"/>
</dbReference>
<keyword evidence="4" id="KW-0440">LIM domain</keyword>
<evidence type="ECO:0000256" key="5">
    <source>
        <dbReference type="ARBA" id="ARBA00023212"/>
    </source>
</evidence>
<dbReference type="PANTHER" id="PTHR24214:SF0">
    <property type="entry name" value="PDZ AND LIM DOMAIN PROTEIN 7"/>
    <property type="match status" value="1"/>
</dbReference>
<dbReference type="GO" id="GO:0061061">
    <property type="term" value="P:muscle structure development"/>
    <property type="evidence" value="ECO:0007669"/>
    <property type="project" value="TreeGrafter"/>
</dbReference>
<dbReference type="GO" id="GO:0007507">
    <property type="term" value="P:heart development"/>
    <property type="evidence" value="ECO:0007669"/>
    <property type="project" value="TreeGrafter"/>
</dbReference>
<dbReference type="InterPro" id="IPR001478">
    <property type="entry name" value="PDZ"/>
</dbReference>
<dbReference type="GO" id="GO:0003779">
    <property type="term" value="F:actin binding"/>
    <property type="evidence" value="ECO:0007669"/>
    <property type="project" value="TreeGrafter"/>
</dbReference>
<dbReference type="GO" id="GO:0031941">
    <property type="term" value="C:filamentous actin"/>
    <property type="evidence" value="ECO:0007669"/>
    <property type="project" value="TreeGrafter"/>
</dbReference>
<evidence type="ECO:0000259" key="7">
    <source>
        <dbReference type="PROSITE" id="PS50106"/>
    </source>
</evidence>
<keyword evidence="4" id="KW-0862">Zinc</keyword>
<dbReference type="GO" id="GO:0051371">
    <property type="term" value="F:muscle alpha-actinin binding"/>
    <property type="evidence" value="ECO:0007669"/>
    <property type="project" value="TreeGrafter"/>
</dbReference>
<dbReference type="PANTHER" id="PTHR24214">
    <property type="entry name" value="PDZ AND LIM DOMAIN PROTEIN ZASP"/>
    <property type="match status" value="1"/>
</dbReference>
<dbReference type="SMART" id="SM00228">
    <property type="entry name" value="PDZ"/>
    <property type="match status" value="1"/>
</dbReference>
<dbReference type="GeneTree" id="ENSGT00940000159626"/>
<dbReference type="Ensembl" id="ENSPKIT00000030720.1">
    <property type="protein sequence ID" value="ENSPKIP00000006690.1"/>
    <property type="gene ID" value="ENSPKIG00000022825.1"/>
</dbReference>
<evidence type="ECO:0000256" key="4">
    <source>
        <dbReference type="ARBA" id="ARBA00023038"/>
    </source>
</evidence>
<dbReference type="PROSITE" id="PS50106">
    <property type="entry name" value="PDZ"/>
    <property type="match status" value="1"/>
</dbReference>
<dbReference type="Ensembl" id="ENSPKIT00000030653.1">
    <property type="protein sequence ID" value="ENSPKIP00000006624.1"/>
    <property type="gene ID" value="ENSPKIG00000022825.1"/>
</dbReference>
<dbReference type="GO" id="GO:0030036">
    <property type="term" value="P:actin cytoskeleton organization"/>
    <property type="evidence" value="ECO:0007669"/>
    <property type="project" value="TreeGrafter"/>
</dbReference>
<sequence>MSIYYVTLNGPAPWGFRLQGGKDFNMPLTVSRLTPGGKAVQAGVGVGDYVVSIGDAKAEEMTHVEAQNKIRAATDALTLSLSRAFGSGTEQKAAPPSTTNQPKYSFAPSTALNKMARPFGAGGGNTSTQAVVKPIACAPKFDLGSRALVSVLQPHNGSSHGLRAEGAPCFIPNDRGKKRLIEDTQDWQPRTGTTQSRSFRILAQLTGTDFMQDPDDENLKKSREKFLTEIQSPRYARLRDWHHNRSARSLNVKN</sequence>
<keyword evidence="4" id="KW-0479">Metal-binding</keyword>
<feature type="region of interest" description="Disordered" evidence="6">
    <location>
        <begin position="87"/>
        <end position="106"/>
    </location>
</feature>
<keyword evidence="2" id="KW-0963">Cytoplasm</keyword>
<dbReference type="FunFam" id="2.30.42.10:FF:000019">
    <property type="entry name" value="LIM domain binding 3 isoform 1"/>
    <property type="match status" value="1"/>
</dbReference>
<dbReference type="GO" id="GO:0001725">
    <property type="term" value="C:stress fiber"/>
    <property type="evidence" value="ECO:0007669"/>
    <property type="project" value="TreeGrafter"/>
</dbReference>
<accession>A0A3B3QLA3</accession>